<dbReference type="EMBL" id="JAUUTY010001343">
    <property type="protein sequence ID" value="KAK1558120.1"/>
    <property type="molecule type" value="Genomic_DNA"/>
</dbReference>
<comment type="caution">
    <text evidence="22">The sequence shown here is derived from an EMBL/GenBank/DDBJ whole genome shotgun (WGS) entry which is preliminary data.</text>
</comment>
<evidence type="ECO:0000256" key="12">
    <source>
        <dbReference type="ARBA" id="ARBA00022918"/>
    </source>
</evidence>
<dbReference type="Pfam" id="PF17917">
    <property type="entry name" value="RT_RNaseH"/>
    <property type="match status" value="2"/>
</dbReference>
<keyword evidence="4" id="KW-0548">Nucleotidyltransferase</keyword>
<dbReference type="GO" id="GO:0003887">
    <property type="term" value="F:DNA-directed DNA polymerase activity"/>
    <property type="evidence" value="ECO:0007669"/>
    <property type="project" value="UniProtKB-KW"/>
</dbReference>
<dbReference type="GO" id="GO:0004190">
    <property type="term" value="F:aspartic-type endopeptidase activity"/>
    <property type="evidence" value="ECO:0007669"/>
    <property type="project" value="UniProtKB-KW"/>
</dbReference>
<dbReference type="PROSITE" id="PS50013">
    <property type="entry name" value="CHROMO_2"/>
    <property type="match status" value="1"/>
</dbReference>
<dbReference type="PROSITE" id="PS50878">
    <property type="entry name" value="RT_POL"/>
    <property type="match status" value="2"/>
</dbReference>
<dbReference type="PROSITE" id="PS00141">
    <property type="entry name" value="ASP_PROTEASE"/>
    <property type="match status" value="2"/>
</dbReference>
<feature type="domain" description="CCHC-type" evidence="19">
    <location>
        <begin position="308"/>
        <end position="323"/>
    </location>
</feature>
<feature type="region of interest" description="Disordered" evidence="17">
    <location>
        <begin position="258"/>
        <end position="301"/>
    </location>
</feature>
<dbReference type="Gene3D" id="3.10.10.10">
    <property type="entry name" value="HIV Type 1 Reverse Transcriptase, subunit A, domain 1"/>
    <property type="match status" value="2"/>
</dbReference>
<reference evidence="22" key="1">
    <citation type="submission" date="2023-07" db="EMBL/GenBank/DDBJ databases">
        <title>A chromosome-level genome assembly of Lolium multiflorum.</title>
        <authorList>
            <person name="Chen Y."/>
            <person name="Copetti D."/>
            <person name="Kolliker R."/>
            <person name="Studer B."/>
        </authorList>
    </citation>
    <scope>NUCLEOTIDE SEQUENCE</scope>
    <source>
        <strain evidence="22">02402/16</strain>
        <tissue evidence="22">Leaf</tissue>
    </source>
</reference>
<feature type="domain" description="CCHC-type" evidence="19">
    <location>
        <begin position="1714"/>
        <end position="1729"/>
    </location>
</feature>
<dbReference type="InterPro" id="IPR043502">
    <property type="entry name" value="DNA/RNA_pol_sf"/>
</dbReference>
<dbReference type="FunFam" id="3.30.420.10:FF:000032">
    <property type="entry name" value="Retrovirus-related Pol polyprotein from transposon 297-like Protein"/>
    <property type="match status" value="1"/>
</dbReference>
<dbReference type="InterPro" id="IPR041373">
    <property type="entry name" value="RT_RNaseH"/>
</dbReference>
<dbReference type="GO" id="GO:0006310">
    <property type="term" value="P:DNA recombination"/>
    <property type="evidence" value="ECO:0007669"/>
    <property type="project" value="UniProtKB-KW"/>
</dbReference>
<dbReference type="CDD" id="cd00303">
    <property type="entry name" value="retropepsin_like"/>
    <property type="match status" value="2"/>
</dbReference>
<feature type="compositionally biased region" description="Low complexity" evidence="17">
    <location>
        <begin position="358"/>
        <end position="377"/>
    </location>
</feature>
<evidence type="ECO:0000256" key="15">
    <source>
        <dbReference type="ARBA" id="ARBA00023172"/>
    </source>
</evidence>
<dbReference type="EC" id="2.7.7.49" evidence="1"/>
<evidence type="ECO:0000256" key="1">
    <source>
        <dbReference type="ARBA" id="ARBA00012493"/>
    </source>
</evidence>
<keyword evidence="2" id="KW-0645">Protease</keyword>
<keyword evidence="5" id="KW-0540">Nuclease</keyword>
<evidence type="ECO:0000256" key="5">
    <source>
        <dbReference type="ARBA" id="ARBA00022722"/>
    </source>
</evidence>
<keyword evidence="13" id="KW-0239">DNA-directed DNA polymerase</keyword>
<feature type="domain" description="Reverse transcriptase" evidence="20">
    <location>
        <begin position="2008"/>
        <end position="2187"/>
    </location>
</feature>
<evidence type="ECO:0000256" key="2">
    <source>
        <dbReference type="ARBA" id="ARBA00022670"/>
    </source>
</evidence>
<proteinExistence type="predicted"/>
<dbReference type="SUPFAM" id="SSF53098">
    <property type="entry name" value="Ribonuclease H-like"/>
    <property type="match status" value="2"/>
</dbReference>
<evidence type="ECO:0000256" key="6">
    <source>
        <dbReference type="ARBA" id="ARBA00022723"/>
    </source>
</evidence>
<dbReference type="CDD" id="cd01647">
    <property type="entry name" value="RT_LTR"/>
    <property type="match status" value="2"/>
</dbReference>
<keyword evidence="23" id="KW-1185">Reference proteome</keyword>
<feature type="region of interest" description="Disordered" evidence="17">
    <location>
        <begin position="1"/>
        <end position="42"/>
    </location>
</feature>
<dbReference type="GO" id="GO:0008270">
    <property type="term" value="F:zinc ion binding"/>
    <property type="evidence" value="ECO:0007669"/>
    <property type="project" value="UniProtKB-KW"/>
</dbReference>
<dbReference type="GO" id="GO:0003677">
    <property type="term" value="F:DNA binding"/>
    <property type="evidence" value="ECO:0007669"/>
    <property type="project" value="UniProtKB-KW"/>
</dbReference>
<keyword evidence="9" id="KW-0378">Hydrolase</keyword>
<dbReference type="Gene3D" id="2.40.70.10">
    <property type="entry name" value="Acid Proteases"/>
    <property type="match status" value="2"/>
</dbReference>
<feature type="domain" description="Chromo" evidence="18">
    <location>
        <begin position="2867"/>
        <end position="2920"/>
    </location>
</feature>
<dbReference type="InterPro" id="IPR036397">
    <property type="entry name" value="RNaseH_sf"/>
</dbReference>
<dbReference type="Gene3D" id="4.10.60.10">
    <property type="entry name" value="Zinc finger, CCHC-type"/>
    <property type="match status" value="2"/>
</dbReference>
<dbReference type="InterPro" id="IPR000477">
    <property type="entry name" value="RT_dom"/>
</dbReference>
<evidence type="ECO:0000256" key="16">
    <source>
        <dbReference type="PROSITE-ProRule" id="PRU00047"/>
    </source>
</evidence>
<evidence type="ECO:0000256" key="10">
    <source>
        <dbReference type="ARBA" id="ARBA00022842"/>
    </source>
</evidence>
<feature type="region of interest" description="Disordered" evidence="17">
    <location>
        <begin position="1412"/>
        <end position="1444"/>
    </location>
</feature>
<evidence type="ECO:0000256" key="14">
    <source>
        <dbReference type="ARBA" id="ARBA00023125"/>
    </source>
</evidence>
<dbReference type="InterPro" id="IPR021109">
    <property type="entry name" value="Peptidase_aspartic_dom_sf"/>
</dbReference>
<feature type="compositionally biased region" description="Basic and acidic residues" evidence="17">
    <location>
        <begin position="1664"/>
        <end position="1675"/>
    </location>
</feature>
<accession>A0AAD8UTL0</accession>
<evidence type="ECO:0000256" key="13">
    <source>
        <dbReference type="ARBA" id="ARBA00022932"/>
    </source>
</evidence>
<feature type="compositionally biased region" description="Basic and acidic residues" evidence="17">
    <location>
        <begin position="1413"/>
        <end position="1431"/>
    </location>
</feature>
<dbReference type="PANTHER" id="PTHR37984">
    <property type="entry name" value="PROTEIN CBG26694"/>
    <property type="match status" value="1"/>
</dbReference>
<keyword evidence="10" id="KW-0460">Magnesium</keyword>
<evidence type="ECO:0000256" key="8">
    <source>
        <dbReference type="ARBA" id="ARBA00022759"/>
    </source>
</evidence>
<dbReference type="SMART" id="SM00343">
    <property type="entry name" value="ZnF_C2HC"/>
    <property type="match status" value="4"/>
</dbReference>
<evidence type="ECO:0000256" key="3">
    <source>
        <dbReference type="ARBA" id="ARBA00022679"/>
    </source>
</evidence>
<dbReference type="SUPFAM" id="SSF50630">
    <property type="entry name" value="Acid proteases"/>
    <property type="match status" value="2"/>
</dbReference>
<dbReference type="InterPro" id="IPR000953">
    <property type="entry name" value="Chromo/chromo_shadow_dom"/>
</dbReference>
<dbReference type="PANTHER" id="PTHR37984:SF5">
    <property type="entry name" value="PROTEIN NYNRIN-LIKE"/>
    <property type="match status" value="1"/>
</dbReference>
<dbReference type="PROSITE" id="PS50158">
    <property type="entry name" value="ZF_CCHC"/>
    <property type="match status" value="4"/>
</dbReference>
<feature type="region of interest" description="Disordered" evidence="17">
    <location>
        <begin position="340"/>
        <end position="380"/>
    </location>
</feature>
<feature type="domain" description="Reverse transcriptase" evidence="20">
    <location>
        <begin position="602"/>
        <end position="781"/>
    </location>
</feature>
<keyword evidence="16" id="KW-0862">Zinc</keyword>
<feature type="domain" description="CCHC-type" evidence="19">
    <location>
        <begin position="1734"/>
        <end position="1749"/>
    </location>
</feature>
<dbReference type="Pfam" id="PF24626">
    <property type="entry name" value="SH3_Tf2-1"/>
    <property type="match status" value="1"/>
</dbReference>
<evidence type="ECO:0000259" key="18">
    <source>
        <dbReference type="PROSITE" id="PS50013"/>
    </source>
</evidence>
<evidence type="ECO:0000256" key="9">
    <source>
        <dbReference type="ARBA" id="ARBA00022801"/>
    </source>
</evidence>
<evidence type="ECO:0000256" key="11">
    <source>
        <dbReference type="ARBA" id="ARBA00022908"/>
    </source>
</evidence>
<evidence type="ECO:0000256" key="4">
    <source>
        <dbReference type="ARBA" id="ARBA00022695"/>
    </source>
</evidence>
<feature type="compositionally biased region" description="Polar residues" evidence="17">
    <location>
        <begin position="1694"/>
        <end position="1705"/>
    </location>
</feature>
<dbReference type="SUPFAM" id="SSF57756">
    <property type="entry name" value="Retrovirus zinc finger-like domains"/>
    <property type="match status" value="2"/>
</dbReference>
<dbReference type="InterPro" id="IPR041588">
    <property type="entry name" value="Integrase_H2C2"/>
</dbReference>
<dbReference type="InterPro" id="IPR056924">
    <property type="entry name" value="SH3_Tf2-1"/>
</dbReference>
<protein>
    <recommendedName>
        <fullName evidence="1">RNA-directed DNA polymerase</fullName>
        <ecNumber evidence="1">2.7.7.49</ecNumber>
    </recommendedName>
</protein>
<evidence type="ECO:0000259" key="21">
    <source>
        <dbReference type="PROSITE" id="PS50994"/>
    </source>
</evidence>
<evidence type="ECO:0000313" key="22">
    <source>
        <dbReference type="EMBL" id="KAK1558120.1"/>
    </source>
</evidence>
<keyword evidence="16" id="KW-0863">Zinc-finger</keyword>
<dbReference type="InterPro" id="IPR005162">
    <property type="entry name" value="Retrotrans_gag_dom"/>
</dbReference>
<dbReference type="InterPro" id="IPR050951">
    <property type="entry name" value="Retrovirus_Pol_polyprotein"/>
</dbReference>
<dbReference type="Pfam" id="PF00078">
    <property type="entry name" value="RVT_1"/>
    <property type="match status" value="2"/>
</dbReference>
<keyword evidence="8" id="KW-0255">Endonuclease</keyword>
<feature type="region of interest" description="Disordered" evidence="17">
    <location>
        <begin position="1664"/>
        <end position="1707"/>
    </location>
</feature>
<dbReference type="InterPro" id="IPR001584">
    <property type="entry name" value="Integrase_cat-core"/>
</dbReference>
<dbReference type="SUPFAM" id="SSF56672">
    <property type="entry name" value="DNA/RNA polymerases"/>
    <property type="match status" value="2"/>
</dbReference>
<dbReference type="InterPro" id="IPR001969">
    <property type="entry name" value="Aspartic_peptidase_AS"/>
</dbReference>
<keyword evidence="14" id="KW-0238">DNA-binding</keyword>
<dbReference type="Pfam" id="PF00665">
    <property type="entry name" value="rve"/>
    <property type="match status" value="1"/>
</dbReference>
<dbReference type="GO" id="GO:0003964">
    <property type="term" value="F:RNA-directed DNA polymerase activity"/>
    <property type="evidence" value="ECO:0007669"/>
    <property type="project" value="UniProtKB-KW"/>
</dbReference>
<dbReference type="Gene3D" id="1.10.340.70">
    <property type="match status" value="2"/>
</dbReference>
<dbReference type="Pfam" id="PF00098">
    <property type="entry name" value="zf-CCHC"/>
    <property type="match status" value="2"/>
</dbReference>
<keyword evidence="6" id="KW-0479">Metal-binding</keyword>
<dbReference type="GO" id="GO:0015074">
    <property type="term" value="P:DNA integration"/>
    <property type="evidence" value="ECO:0007669"/>
    <property type="project" value="UniProtKB-KW"/>
</dbReference>
<organism evidence="22 23">
    <name type="scientific">Lolium multiflorum</name>
    <name type="common">Italian ryegrass</name>
    <name type="synonym">Lolium perenne subsp. multiflorum</name>
    <dbReference type="NCBI Taxonomy" id="4521"/>
    <lineage>
        <taxon>Eukaryota</taxon>
        <taxon>Viridiplantae</taxon>
        <taxon>Streptophyta</taxon>
        <taxon>Embryophyta</taxon>
        <taxon>Tracheophyta</taxon>
        <taxon>Spermatophyta</taxon>
        <taxon>Magnoliopsida</taxon>
        <taxon>Liliopsida</taxon>
        <taxon>Poales</taxon>
        <taxon>Poaceae</taxon>
        <taxon>BOP clade</taxon>
        <taxon>Pooideae</taxon>
        <taxon>Poodae</taxon>
        <taxon>Poeae</taxon>
        <taxon>Poeae Chloroplast Group 2 (Poeae type)</taxon>
        <taxon>Loliodinae</taxon>
        <taxon>Loliinae</taxon>
        <taxon>Lolium</taxon>
    </lineage>
</organism>
<evidence type="ECO:0000256" key="17">
    <source>
        <dbReference type="SAM" id="MobiDB-lite"/>
    </source>
</evidence>
<gene>
    <name evidence="22" type="ORF">QYE76_059218</name>
</gene>
<keyword evidence="11" id="KW-0229">DNA integration</keyword>
<dbReference type="InterPro" id="IPR001878">
    <property type="entry name" value="Znf_CCHC"/>
</dbReference>
<keyword evidence="12" id="KW-0695">RNA-directed DNA polymerase</keyword>
<dbReference type="FunFam" id="3.30.70.270:FF:000020">
    <property type="entry name" value="Transposon Tf2-6 polyprotein-like Protein"/>
    <property type="match status" value="2"/>
</dbReference>
<feature type="compositionally biased region" description="Basic and acidic residues" evidence="17">
    <location>
        <begin position="7"/>
        <end position="25"/>
    </location>
</feature>
<dbReference type="Pfam" id="PF08284">
    <property type="entry name" value="RVP_2"/>
    <property type="match status" value="2"/>
</dbReference>
<feature type="region of interest" description="Disordered" evidence="17">
    <location>
        <begin position="1748"/>
        <end position="1786"/>
    </location>
</feature>
<dbReference type="InterPro" id="IPR012337">
    <property type="entry name" value="RNaseH-like_sf"/>
</dbReference>
<dbReference type="Gene3D" id="3.30.70.270">
    <property type="match status" value="4"/>
</dbReference>
<dbReference type="PROSITE" id="PS50994">
    <property type="entry name" value="INTEGRASE"/>
    <property type="match status" value="1"/>
</dbReference>
<feature type="compositionally biased region" description="Polar residues" evidence="17">
    <location>
        <begin position="288"/>
        <end position="299"/>
    </location>
</feature>
<evidence type="ECO:0000313" key="23">
    <source>
        <dbReference type="Proteomes" id="UP001231189"/>
    </source>
</evidence>
<feature type="compositionally biased region" description="Low complexity" evidence="17">
    <location>
        <begin position="1764"/>
        <end position="1783"/>
    </location>
</feature>
<evidence type="ECO:0000259" key="20">
    <source>
        <dbReference type="PROSITE" id="PS50878"/>
    </source>
</evidence>
<dbReference type="CDD" id="cd09274">
    <property type="entry name" value="RNase_HI_RT_Ty3"/>
    <property type="match status" value="2"/>
</dbReference>
<keyword evidence="3" id="KW-0808">Transferase</keyword>
<name>A0AAD8UTL0_LOLMU</name>
<dbReference type="InterPro" id="IPR036875">
    <property type="entry name" value="Znf_CCHC_sf"/>
</dbReference>
<evidence type="ECO:0000256" key="7">
    <source>
        <dbReference type="ARBA" id="ARBA00022750"/>
    </source>
</evidence>
<dbReference type="GO" id="GO:0004519">
    <property type="term" value="F:endonuclease activity"/>
    <property type="evidence" value="ECO:0007669"/>
    <property type="project" value="UniProtKB-KW"/>
</dbReference>
<feature type="compositionally biased region" description="Basic and acidic residues" evidence="17">
    <location>
        <begin position="258"/>
        <end position="269"/>
    </location>
</feature>
<feature type="domain" description="Integrase catalytic" evidence="21">
    <location>
        <begin position="2555"/>
        <end position="2722"/>
    </location>
</feature>
<keyword evidence="15" id="KW-0233">DNA recombination</keyword>
<dbReference type="InterPro" id="IPR016197">
    <property type="entry name" value="Chromo-like_dom_sf"/>
</dbReference>
<dbReference type="SUPFAM" id="SSF54160">
    <property type="entry name" value="Chromo domain-like"/>
    <property type="match status" value="1"/>
</dbReference>
<dbReference type="Gene3D" id="3.30.420.10">
    <property type="entry name" value="Ribonuclease H-like superfamily/Ribonuclease H"/>
    <property type="match status" value="2"/>
</dbReference>
<feature type="domain" description="CCHC-type" evidence="19">
    <location>
        <begin position="328"/>
        <end position="343"/>
    </location>
</feature>
<dbReference type="FunFam" id="3.10.20.370:FF:000001">
    <property type="entry name" value="Retrovirus-related Pol polyprotein from transposon 17.6-like protein"/>
    <property type="match status" value="2"/>
</dbReference>
<dbReference type="Proteomes" id="UP001231189">
    <property type="component" value="Unassembled WGS sequence"/>
</dbReference>
<sequence length="2920" mass="336862">MALVETEEARREREAREKEEADAAARAENAPPPPHPMLHPDFQQYMRSMEEDRRRYQESQSKNMQDFFTHVINDRGNEGKGVTLSDFQNARPLPFTSAPEPMDAEDWLMDTERKLKTVGCNDEEKIRYTTYLLSGPAASWWENLVAVHPPDKVFTWEEFKKKFRDAHVPDSVVELKKREFEELRQNTAPIMQYVRDFNRLSRYAPEDVDTEEKRKKRFMKGMNPYMKMQLRLARTAEFQELIDSAITFEDDYRQVQEDRRKRARIEPRKYPISKPTPDRSFKPRYRPTTGNQYNRGGQSQNPINQIICNNCGLKGHLQKDCQKPRIICYGCGKEGHIKPECPNKSSWSGQNSGGRGGNNNNNRNNNNNNRNYNNNNNKRGKPYGKLNCTSLEQAEESDQTVLGTLSILTHPGKVLFDTGATTSFLALEFVEKFGLRCSKLETPITVLSAGGTILVTHVKEAQVLTICDCVYFADLFIIPMKDISVILGMDWLTENGAVINCGDKTVSLRNSIGGRIVFQGDKYSELEIGLELNSLKEVRIEDIPVVNEFKDVFPKELPGMPPDREIEFTIDLIPGTAPIAQPPYKMGPKELVELKAQIDELEQKGFIQESVSPWGTPVIFVDKRDGGKRMCGDYRNLNNVTIKNKYPLPRIQDLFDQVQGAGVFSKIDLRSGYHQIKIKKEDVPKTAFVSRYGHHEYLVVPFGLTNAPAIFMNLMNKIFMKYLDKFVIVFIDDILIYSKDKEEHAKHLKIVLQTLREHQLYAKFSKCKFWLDSVEFLGHVITKEGIAVNPSKVQSVLEWKSPKNAKEIRGFLGMAGYYRRFIEGFSKIAGPMTKLLKKNTPFVWTDECEASFQTLKDKLTTAPVLAVPEPGKDYTVYCDASKNGLGCVLMQDRKVIAYGSRQLKPHEHNYPVHDLELAAVVYALKSWRQFLYGSKCELYTDHKSLKYFFTQKELNMRQKRWLELIKDYDLKINYTPGKANVVADALSRKSTENQPTEWEIPKELRKELEDAQILFIQGDEKGSIATMRIMDEMYSDLKYEIIRKQADDLFIQEEIKRIGEGRPSEFHLGDFDSLYFQKRICVPDDPEVKSIILKEAHETPYSIHPGSTKMYMDLKEMFWWNNMKREIAQYVSECHTCQRVKAEHQSPAGLLKPLEIPEWKWDEIGMDFVTGLPMTSKRKDMIWVIVDRLTKSAHFIAVNTKDTAEKLVDIYVKEIVSKHGVPKKIVSDRAIMANTFPKRTLRKVEGWLGDYDGPITALLCGMLKELHCDPRIPVIKYTYYDGEILAKCRVSVQLPEKLLMSRIMPYGEAKTITTAYHMGLFKAILEIRQHKSVELLCSEFSHIPHAEEDEDPTLNHLVLAHRSPEAAAQHMDSYLEMGLPKTSQYVVGESSGTKKKKKKKMRGLGELALVETEEARREREAREKEEADAAARAENAPPPPHPMLHPDFQQYMRSMEEDRRRYQESQSKNMQDFFTHVINDRGNEGKGVTLSDFQNARPLPFTSAPEPMDAEDWLMDTERKLKTVGCNDEEKIRYTTYLLSGPAASWWENLVAVHPPDKVFTWEEFKKKFRDAHVPDSVVELKKREFEELRQNTAPIMQYVRDFNRLSRYAPEDVDTEEKRKKRFMKGMNPYMKMQLRLARTAEFQELIDSAITFEDDYRQVQEDRRKRARIEPRKYPISKPTPDRSFKPRYRPTTGNQYNRGGQSQNPINQIICNNCGLKGHLQKDCQKPRIICYGCGKEGHIKPECPNKSSWSGQSSGGRGGNNNNNRNNNNNNRNYNNNNNKRGKPYGKLNCTSLEQAEESDQTVLGTLSILTHPGKVLFDTGATTSFLALEFVEKFGLRCSKLETPITVLSAGGTILVTHVKEAQVLTICDCVYFVDLFIIPMKDISVILGMDWLTENGAVINCGDKTVSLRNSIGGRIVFQGDKYSELEIGLELNSLKEVRIEDIPVVNEFKDVFPKELPGMPPDREIEFTIDLIPGTAPIAQPPYKMGPKELVELKAQIDELEQKGFIQESVSPWGTPVIFVDKRDGGKRMCGDYRNLNNVTIKNKYPLPRIQDLFDQVQGAGVFSKIDLRSGYHQIKIKKEDVPKTAFVSRYGHHEYLVVPFGLTNAPAIFMNLMNKIFMKYLDKFVIVFIDDILIYSKDKEEHAKHLKIVLQTLREHQLYAKFSKCKFWLDSVEFLGHVITKEGIAVNPSKVQSVLEWKSPKNAKEIRGFLGMAGYYRRFIEGFSKIAGPMTKLLKKNTPFVWTDECEASFQTLKDKLTTAPVLAVPEPGKDYTVYCDASKNGLGCVLMQDRKVIAYGSRQLKPHEHNYPVHDLELAAVVYALKSWRQFLYGSKCELYTDHKSLKYFFTQKELNMRQKRWLELIKDYDLKINYTPGKANVVADALSRKSTENQPTEWEIPKELRKELEDAQILFIQGDEKGSIATMRIMDEMYSDLKYEIIRKQADDLFIQEEIKRIGEGRPSEFHLGDFDSLYFQKRICVPDDPEVKSIILKEAHETPYSIHPGSTKMYMDLKEMFWWNNMKREIAQYVSECHTCQRVKAEHQSPAGLLKPLEIPEWKWDEIGMDFVTGLPMTSKRKDMIWVIVDRLTKSAHFIAVNTKDTAEKLVDIYVKEIVSKHGVPKKIVSDRGSIFTSAFWKQLQESLGSKLDFSTAYHPQTGGQTERTNQILEDMLRACALNFGGSWEDHLPLAEFSYNNSYQSSIQMAPYEALYGRKCRSPICWYETGENKEFTPDYIKERQDVIEVIRDRLKIAQSRQKSYADLKRRDWEPKVGDMVYLKVSPMKGLKRFGVKGKLSPRYIGPFKIISQNRGTAFELELPAQLSQVHNVFHVSQLRRCLKAPDDPITYEEIELQSDLTYVERPEKILEVQWKKLRNRAIKYCKVQWQHHPEREATWETEEELRKSYPEMFRYQS</sequence>
<dbReference type="Pfam" id="PF03732">
    <property type="entry name" value="Retrotrans_gag"/>
    <property type="match status" value="2"/>
</dbReference>
<dbReference type="Pfam" id="PF17921">
    <property type="entry name" value="Integrase_H2C2"/>
    <property type="match status" value="2"/>
</dbReference>
<evidence type="ECO:0000259" key="19">
    <source>
        <dbReference type="PROSITE" id="PS50158"/>
    </source>
</evidence>
<dbReference type="InterPro" id="IPR043128">
    <property type="entry name" value="Rev_trsase/Diguanyl_cyclase"/>
</dbReference>
<keyword evidence="7" id="KW-0064">Aspartyl protease</keyword>
<dbReference type="GO" id="GO:0006508">
    <property type="term" value="P:proteolysis"/>
    <property type="evidence" value="ECO:0007669"/>
    <property type="project" value="UniProtKB-KW"/>
</dbReference>